<dbReference type="AlphaFoldDB" id="A0A4R6XYR6"/>
<evidence type="ECO:0000313" key="1">
    <source>
        <dbReference type="EMBL" id="TDR23464.1"/>
    </source>
</evidence>
<reference evidence="1 2" key="1">
    <citation type="submission" date="2019-03" db="EMBL/GenBank/DDBJ databases">
        <title>Genomic Encyclopedia of Type Strains, Phase IV (KMG-IV): sequencing the most valuable type-strain genomes for metagenomic binning, comparative biology and taxonomic classification.</title>
        <authorList>
            <person name="Goeker M."/>
        </authorList>
    </citation>
    <scope>NUCLEOTIDE SEQUENCE [LARGE SCALE GENOMIC DNA]</scope>
    <source>
        <strain evidence="1 2">DSM 25488</strain>
    </source>
</reference>
<accession>A0A4R6XYR6</accession>
<gene>
    <name evidence="1" type="ORF">C8D91_0325</name>
</gene>
<evidence type="ECO:0000313" key="2">
    <source>
        <dbReference type="Proteomes" id="UP000295724"/>
    </source>
</evidence>
<proteinExistence type="predicted"/>
<sequence length="75" mass="8489">MTEKGRYLRPFLMKNTSCHAERGKRAEASPIVIKEQVILSEGTESKHLLLLLRTGHSERGNRVEASPIAIKNRSF</sequence>
<dbReference type="Proteomes" id="UP000295724">
    <property type="component" value="Unassembled WGS sequence"/>
</dbReference>
<comment type="caution">
    <text evidence="1">The sequence shown here is derived from an EMBL/GenBank/DDBJ whole genome shotgun (WGS) entry which is preliminary data.</text>
</comment>
<name>A0A4R6XYR6_9GAMM</name>
<dbReference type="EMBL" id="SNZB01000001">
    <property type="protein sequence ID" value="TDR23464.1"/>
    <property type="molecule type" value="Genomic_DNA"/>
</dbReference>
<organism evidence="1 2">
    <name type="scientific">Marinicella litoralis</name>
    <dbReference type="NCBI Taxonomy" id="644220"/>
    <lineage>
        <taxon>Bacteria</taxon>
        <taxon>Pseudomonadati</taxon>
        <taxon>Pseudomonadota</taxon>
        <taxon>Gammaproteobacteria</taxon>
        <taxon>Lysobacterales</taxon>
        <taxon>Marinicellaceae</taxon>
        <taxon>Marinicella</taxon>
    </lineage>
</organism>
<protein>
    <submittedName>
        <fullName evidence="1">Uncharacterized protein</fullName>
    </submittedName>
</protein>
<keyword evidence="2" id="KW-1185">Reference proteome</keyword>